<protein>
    <recommendedName>
        <fullName evidence="4 8">Signal peptidase I</fullName>
        <ecNumber evidence="3 8">3.4.21.89</ecNumber>
    </recommendedName>
</protein>
<dbReference type="PRINTS" id="PR00727">
    <property type="entry name" value="LEADERPTASE"/>
</dbReference>
<dbReference type="InterPro" id="IPR019533">
    <property type="entry name" value="Peptidase_S26"/>
</dbReference>
<dbReference type="EC" id="3.4.21.89" evidence="3 8"/>
<dbReference type="PROSITE" id="PS00760">
    <property type="entry name" value="SPASE_I_2"/>
    <property type="match status" value="1"/>
</dbReference>
<dbReference type="AlphaFoldDB" id="A0A932GNY4"/>
<dbReference type="InterPro" id="IPR036286">
    <property type="entry name" value="LexA/Signal_pep-like_sf"/>
</dbReference>
<keyword evidence="8" id="KW-1133">Transmembrane helix</keyword>
<reference evidence="12" key="1">
    <citation type="submission" date="2020-07" db="EMBL/GenBank/DDBJ databases">
        <title>Huge and variable diversity of episymbiotic CPR bacteria and DPANN archaea in groundwater ecosystems.</title>
        <authorList>
            <person name="He C.Y."/>
            <person name="Keren R."/>
            <person name="Whittaker M."/>
            <person name="Farag I.F."/>
            <person name="Doudna J."/>
            <person name="Cate J.H.D."/>
            <person name="Banfield J.F."/>
        </authorList>
    </citation>
    <scope>NUCLEOTIDE SEQUENCE</scope>
    <source>
        <strain evidence="12">NC_groundwater_717_Ag_S-0.2um_59_8</strain>
    </source>
</reference>
<dbReference type="EMBL" id="JACPSX010000095">
    <property type="protein sequence ID" value="MBI3014491.1"/>
    <property type="molecule type" value="Genomic_DNA"/>
</dbReference>
<gene>
    <name evidence="12" type="primary">lepB</name>
    <name evidence="12" type="ORF">HYY65_05390</name>
</gene>
<dbReference type="Proteomes" id="UP000741360">
    <property type="component" value="Unassembled WGS sequence"/>
</dbReference>
<comment type="similarity">
    <text evidence="2 9">Belongs to the peptidase S26 family.</text>
</comment>
<evidence type="ECO:0000256" key="2">
    <source>
        <dbReference type="ARBA" id="ARBA00009370"/>
    </source>
</evidence>
<dbReference type="PANTHER" id="PTHR43390:SF1">
    <property type="entry name" value="CHLOROPLAST PROCESSING PEPTIDASE"/>
    <property type="match status" value="1"/>
</dbReference>
<dbReference type="CDD" id="cd06530">
    <property type="entry name" value="S26_SPase_I"/>
    <property type="match status" value="1"/>
</dbReference>
<evidence type="ECO:0000256" key="1">
    <source>
        <dbReference type="ARBA" id="ARBA00000677"/>
    </source>
</evidence>
<dbReference type="InterPro" id="IPR019758">
    <property type="entry name" value="Pept_S26A_signal_pept_1_CS"/>
</dbReference>
<evidence type="ECO:0000313" key="13">
    <source>
        <dbReference type="Proteomes" id="UP000741360"/>
    </source>
</evidence>
<evidence type="ECO:0000313" key="12">
    <source>
        <dbReference type="EMBL" id="MBI3014491.1"/>
    </source>
</evidence>
<feature type="domain" description="Peptidase S26" evidence="11">
    <location>
        <begin position="30"/>
        <end position="194"/>
    </location>
</feature>
<dbReference type="PROSITE" id="PS00761">
    <property type="entry name" value="SPASE_I_3"/>
    <property type="match status" value="1"/>
</dbReference>
<dbReference type="SUPFAM" id="SSF51306">
    <property type="entry name" value="LexA/Signal peptidase"/>
    <property type="match status" value="1"/>
</dbReference>
<dbReference type="PANTHER" id="PTHR43390">
    <property type="entry name" value="SIGNAL PEPTIDASE I"/>
    <property type="match status" value="1"/>
</dbReference>
<evidence type="ECO:0000259" key="11">
    <source>
        <dbReference type="Pfam" id="PF10502"/>
    </source>
</evidence>
<dbReference type="InterPro" id="IPR019757">
    <property type="entry name" value="Pept_S26A_signal_pept_1_Lys-AS"/>
</dbReference>
<dbReference type="Gene3D" id="2.10.109.10">
    <property type="entry name" value="Umud Fragment, subunit A"/>
    <property type="match status" value="1"/>
</dbReference>
<comment type="catalytic activity">
    <reaction evidence="1 8">
        <text>Cleavage of hydrophobic, N-terminal signal or leader sequences from secreted and periplasmic proteins.</text>
        <dbReference type="EC" id="3.4.21.89"/>
    </reaction>
</comment>
<evidence type="ECO:0000256" key="5">
    <source>
        <dbReference type="ARBA" id="ARBA00022670"/>
    </source>
</evidence>
<dbReference type="GO" id="GO:0016020">
    <property type="term" value="C:membrane"/>
    <property type="evidence" value="ECO:0007669"/>
    <property type="project" value="UniProtKB-SubCell"/>
</dbReference>
<feature type="region of interest" description="Disordered" evidence="10">
    <location>
        <begin position="1"/>
        <end position="20"/>
    </location>
</feature>
<proteinExistence type="inferred from homology"/>
<dbReference type="NCBIfam" id="TIGR02227">
    <property type="entry name" value="sigpep_I_bact"/>
    <property type="match status" value="1"/>
</dbReference>
<accession>A0A932GNY4</accession>
<evidence type="ECO:0000256" key="10">
    <source>
        <dbReference type="SAM" id="MobiDB-lite"/>
    </source>
</evidence>
<sequence>MAQVTRHAKTVERIATAEQSGKPRKKKPVWREYGEAILIAVVLAMFIRTFVVQAFKIPSGSMVPTLLIGDHILVNKFLYRFANLTRDDIIVFKYPQDKTRDFIKRVIGLPGDTVEVRKKMVYINGKPLQENFTMHEDSALLPRLTSPRDYFGPAVIPPNHYFVMGDNRDNSQDSRFWGFLKADEIKGKAFLIYWSWDRDKTGPRWSRLGKLLH</sequence>
<dbReference type="InterPro" id="IPR000223">
    <property type="entry name" value="Pept_S26A_signal_pept_1"/>
</dbReference>
<evidence type="ECO:0000256" key="7">
    <source>
        <dbReference type="PIRSR" id="PIRSR600223-1"/>
    </source>
</evidence>
<evidence type="ECO:0000256" key="6">
    <source>
        <dbReference type="ARBA" id="ARBA00022801"/>
    </source>
</evidence>
<evidence type="ECO:0000256" key="3">
    <source>
        <dbReference type="ARBA" id="ARBA00013208"/>
    </source>
</evidence>
<dbReference type="GO" id="GO:0004252">
    <property type="term" value="F:serine-type endopeptidase activity"/>
    <property type="evidence" value="ECO:0007669"/>
    <property type="project" value="InterPro"/>
</dbReference>
<comment type="subcellular location">
    <subcellularLocation>
        <location evidence="9">Membrane</location>
        <topology evidence="9">Single-pass type II membrane protein</topology>
    </subcellularLocation>
</comment>
<keyword evidence="6 8" id="KW-0378">Hydrolase</keyword>
<dbReference type="InterPro" id="IPR019756">
    <property type="entry name" value="Pept_S26A_signal_pept_1_Ser-AS"/>
</dbReference>
<evidence type="ECO:0000256" key="9">
    <source>
        <dbReference type="RuleBase" id="RU362042"/>
    </source>
</evidence>
<evidence type="ECO:0000256" key="4">
    <source>
        <dbReference type="ARBA" id="ARBA00019232"/>
    </source>
</evidence>
<dbReference type="GO" id="GO:0009003">
    <property type="term" value="F:signal peptidase activity"/>
    <property type="evidence" value="ECO:0007669"/>
    <property type="project" value="UniProtKB-EC"/>
</dbReference>
<organism evidence="12 13">
    <name type="scientific">Tectimicrobiota bacterium</name>
    <dbReference type="NCBI Taxonomy" id="2528274"/>
    <lineage>
        <taxon>Bacteria</taxon>
        <taxon>Pseudomonadati</taxon>
        <taxon>Nitrospinota/Tectimicrobiota group</taxon>
        <taxon>Candidatus Tectimicrobiota</taxon>
    </lineage>
</organism>
<dbReference type="GO" id="GO:0006465">
    <property type="term" value="P:signal peptide processing"/>
    <property type="evidence" value="ECO:0007669"/>
    <property type="project" value="InterPro"/>
</dbReference>
<name>A0A932GNY4_UNCTE</name>
<feature type="active site" evidence="7">
    <location>
        <position position="104"/>
    </location>
</feature>
<feature type="transmembrane region" description="Helical" evidence="8">
    <location>
        <begin position="33"/>
        <end position="55"/>
    </location>
</feature>
<keyword evidence="5 8" id="KW-0645">Protease</keyword>
<comment type="caution">
    <text evidence="12">The sequence shown here is derived from an EMBL/GenBank/DDBJ whole genome shotgun (WGS) entry which is preliminary data.</text>
</comment>
<feature type="active site" evidence="7">
    <location>
        <position position="61"/>
    </location>
</feature>
<dbReference type="PROSITE" id="PS00501">
    <property type="entry name" value="SPASE_I_1"/>
    <property type="match status" value="1"/>
</dbReference>
<keyword evidence="8" id="KW-0472">Membrane</keyword>
<keyword evidence="8" id="KW-0812">Transmembrane</keyword>
<dbReference type="Pfam" id="PF10502">
    <property type="entry name" value="Peptidase_S26"/>
    <property type="match status" value="1"/>
</dbReference>
<evidence type="ECO:0000256" key="8">
    <source>
        <dbReference type="RuleBase" id="RU003993"/>
    </source>
</evidence>